<keyword evidence="1" id="KW-0812">Transmembrane</keyword>
<comment type="caution">
    <text evidence="2">The sequence shown here is derived from an EMBL/GenBank/DDBJ whole genome shotgun (WGS) entry which is preliminary data.</text>
</comment>
<dbReference type="RefSeq" id="WP_169527494.1">
    <property type="nucleotide sequence ID" value="NZ_JAAMPU010000105.1"/>
</dbReference>
<proteinExistence type="predicted"/>
<dbReference type="Proteomes" id="UP000712080">
    <property type="component" value="Unassembled WGS sequence"/>
</dbReference>
<protein>
    <submittedName>
        <fullName evidence="2">Uncharacterized protein</fullName>
    </submittedName>
</protein>
<dbReference type="EMBL" id="JAAMPU010000105">
    <property type="protein sequence ID" value="NMH28394.1"/>
    <property type="molecule type" value="Genomic_DNA"/>
</dbReference>
<keyword evidence="3" id="KW-1185">Reference proteome</keyword>
<dbReference type="AlphaFoldDB" id="A0A972JFW0"/>
<organism evidence="2 3">
    <name type="scientific">Flavobacterium silvaticum</name>
    <dbReference type="NCBI Taxonomy" id="1852020"/>
    <lineage>
        <taxon>Bacteria</taxon>
        <taxon>Pseudomonadati</taxon>
        <taxon>Bacteroidota</taxon>
        <taxon>Flavobacteriia</taxon>
        <taxon>Flavobacteriales</taxon>
        <taxon>Flavobacteriaceae</taxon>
        <taxon>Flavobacterium</taxon>
    </lineage>
</organism>
<evidence type="ECO:0000256" key="1">
    <source>
        <dbReference type="SAM" id="Phobius"/>
    </source>
</evidence>
<accession>A0A972JFW0</accession>
<evidence type="ECO:0000313" key="2">
    <source>
        <dbReference type="EMBL" id="NMH28394.1"/>
    </source>
</evidence>
<name>A0A972JFW0_9FLAO</name>
<keyword evidence="1" id="KW-0472">Membrane</keyword>
<sequence>MNNRQNIDNTEIDLSIIRDKVNSLFDGVKSAIFRFVQYLFKNIVWIGVLFLAGIALGWFMDRGPKIYESQVIVAPHFGSADYMYSKLELLQSKIRENDTVFLAGLGIKNPTKLAEVKAEPIIDIYNFINRSNSNFDMIKLMAEDADMKKIIEDPVTSKNYDFQLITITTANKTNQDLSIQPILNFLNSSAYFAKIQKEYIKNLELKIKTNEQTIGQINGILDNLGSKNGQNLSSQVNISQNNQLNDVLQTKYKLIEDIGNLQVALVQNQRIIKESAITLNIKKAKGILGQMKFMLPFVFVLLFFLIKGFIGFYTTQSKKHQLQS</sequence>
<keyword evidence="1" id="KW-1133">Transmembrane helix</keyword>
<feature type="transmembrane region" description="Helical" evidence="1">
    <location>
        <begin position="43"/>
        <end position="60"/>
    </location>
</feature>
<reference evidence="2" key="1">
    <citation type="submission" date="2020-02" db="EMBL/GenBank/DDBJ databases">
        <title>Flavobacterium sp. genome.</title>
        <authorList>
            <person name="Jung H.S."/>
            <person name="Baek J.H."/>
            <person name="Jeon C.O."/>
        </authorList>
    </citation>
    <scope>NUCLEOTIDE SEQUENCE</scope>
    <source>
        <strain evidence="2">SE-s28</strain>
    </source>
</reference>
<gene>
    <name evidence="2" type="ORF">G6047_10150</name>
</gene>
<feature type="transmembrane region" description="Helical" evidence="1">
    <location>
        <begin position="293"/>
        <end position="314"/>
    </location>
</feature>
<evidence type="ECO:0000313" key="3">
    <source>
        <dbReference type="Proteomes" id="UP000712080"/>
    </source>
</evidence>